<dbReference type="Proteomes" id="UP000664293">
    <property type="component" value="Unassembled WGS sequence"/>
</dbReference>
<dbReference type="RefSeq" id="WP_207002120.1">
    <property type="nucleotide sequence ID" value="NZ_JAEKJR010000002.1"/>
</dbReference>
<dbReference type="Pfam" id="PF13474">
    <property type="entry name" value="SnoaL_3"/>
    <property type="match status" value="1"/>
</dbReference>
<comment type="caution">
    <text evidence="3">The sequence shown here is derived from an EMBL/GenBank/DDBJ whole genome shotgun (WGS) entry which is preliminary data.</text>
</comment>
<dbReference type="InterPro" id="IPR037401">
    <property type="entry name" value="SnoaL-like"/>
</dbReference>
<protein>
    <submittedName>
        <fullName evidence="3">Nuclear transport factor 2 family protein</fullName>
    </submittedName>
</protein>
<keyword evidence="4" id="KW-1185">Reference proteome</keyword>
<keyword evidence="1" id="KW-0732">Signal</keyword>
<feature type="domain" description="SnoaL-like" evidence="2">
    <location>
        <begin position="40"/>
        <end position="149"/>
    </location>
</feature>
<organism evidence="3 4">
    <name type="scientific">Microbulbifer salipaludis</name>
    <dbReference type="NCBI Taxonomy" id="187980"/>
    <lineage>
        <taxon>Bacteria</taxon>
        <taxon>Pseudomonadati</taxon>
        <taxon>Pseudomonadota</taxon>
        <taxon>Gammaproteobacteria</taxon>
        <taxon>Cellvibrionales</taxon>
        <taxon>Microbulbiferaceae</taxon>
        <taxon>Microbulbifer</taxon>
    </lineage>
</organism>
<evidence type="ECO:0000256" key="1">
    <source>
        <dbReference type="SAM" id="SignalP"/>
    </source>
</evidence>
<evidence type="ECO:0000259" key="2">
    <source>
        <dbReference type="Pfam" id="PF13474"/>
    </source>
</evidence>
<accession>A0ABS3E822</accession>
<gene>
    <name evidence="3" type="ORF">JF535_11240</name>
</gene>
<name>A0ABS3E822_9GAMM</name>
<dbReference type="EMBL" id="JAEKJR010000002">
    <property type="protein sequence ID" value="MBN8431426.1"/>
    <property type="molecule type" value="Genomic_DNA"/>
</dbReference>
<feature type="chain" id="PRO_5045756393" evidence="1">
    <location>
        <begin position="26"/>
        <end position="169"/>
    </location>
</feature>
<evidence type="ECO:0000313" key="4">
    <source>
        <dbReference type="Proteomes" id="UP000664293"/>
    </source>
</evidence>
<dbReference type="SUPFAM" id="SSF54427">
    <property type="entry name" value="NTF2-like"/>
    <property type="match status" value="1"/>
</dbReference>
<sequence length="169" mass="18981">MTSKAAWWLKAWVLCWAVFAQAVWASSGSAVEQAEKVVGAQLDAFHRAAAEADFDTYFNILSSDGVFIGTDATERWPAAEFKKFVRPYFSQGKGWTYVPRDRTIVLHNDVAWFDELLDSEAYGECRGSGVLVKKDGQWKIAQYNLHFPVPNDLAKSITQMIKAHQSKDG</sequence>
<proteinExistence type="predicted"/>
<evidence type="ECO:0000313" key="3">
    <source>
        <dbReference type="EMBL" id="MBN8431426.1"/>
    </source>
</evidence>
<feature type="signal peptide" evidence="1">
    <location>
        <begin position="1"/>
        <end position="25"/>
    </location>
</feature>
<dbReference type="InterPro" id="IPR032710">
    <property type="entry name" value="NTF2-like_dom_sf"/>
</dbReference>
<dbReference type="Gene3D" id="3.10.450.50">
    <property type="match status" value="1"/>
</dbReference>
<reference evidence="3 4" key="1">
    <citation type="submission" date="2020-12" db="EMBL/GenBank/DDBJ databases">
        <title>Oil enriched cultivation method for isolating marine PHA-producing bacteria.</title>
        <authorList>
            <person name="Zheng W."/>
            <person name="Yu S."/>
            <person name="Huang Y."/>
        </authorList>
    </citation>
    <scope>NUCLEOTIDE SEQUENCE [LARGE SCALE GENOMIC DNA]</scope>
    <source>
        <strain evidence="3 4">SN0-2</strain>
    </source>
</reference>